<organism evidence="1 2">
    <name type="scientific">Candidatus Jorgensenbacteria bacterium CG10_big_fil_rev_8_21_14_0_10_54_38</name>
    <dbReference type="NCBI Taxonomy" id="1974593"/>
    <lineage>
        <taxon>Bacteria</taxon>
        <taxon>Candidatus Joergenseniibacteriota</taxon>
    </lineage>
</organism>
<name>A0A2M6WFQ2_9BACT</name>
<comment type="caution">
    <text evidence="1">The sequence shown here is derived from an EMBL/GenBank/DDBJ whole genome shotgun (WGS) entry which is preliminary data.</text>
</comment>
<evidence type="ECO:0000313" key="2">
    <source>
        <dbReference type="Proteomes" id="UP000229530"/>
    </source>
</evidence>
<protein>
    <submittedName>
        <fullName evidence="1">Uncharacterized protein</fullName>
    </submittedName>
</protein>
<proteinExistence type="predicted"/>
<reference evidence="2" key="1">
    <citation type="submission" date="2017-09" db="EMBL/GenBank/DDBJ databases">
        <title>Depth-based differentiation of microbial function through sediment-hosted aquifers and enrichment of novel symbionts in the deep terrestrial subsurface.</title>
        <authorList>
            <person name="Probst A.J."/>
            <person name="Ladd B."/>
            <person name="Jarett J.K."/>
            <person name="Geller-Mcgrath D.E."/>
            <person name="Sieber C.M.K."/>
            <person name="Emerson J.B."/>
            <person name="Anantharaman K."/>
            <person name="Thomas B.C."/>
            <person name="Malmstrom R."/>
            <person name="Stieglmeier M."/>
            <person name="Klingl A."/>
            <person name="Woyke T."/>
            <person name="Ryan C.M."/>
            <person name="Banfield J.F."/>
        </authorList>
    </citation>
    <scope>NUCLEOTIDE SEQUENCE [LARGE SCALE GENOMIC DNA]</scope>
</reference>
<dbReference type="AlphaFoldDB" id="A0A2M6WFQ2"/>
<gene>
    <name evidence="1" type="ORF">COU12_02085</name>
</gene>
<evidence type="ECO:0000313" key="1">
    <source>
        <dbReference type="EMBL" id="PIT91630.1"/>
    </source>
</evidence>
<feature type="non-terminal residue" evidence="1">
    <location>
        <position position="1"/>
    </location>
</feature>
<dbReference type="Proteomes" id="UP000229530">
    <property type="component" value="Unassembled WGS sequence"/>
</dbReference>
<accession>A0A2M6WFQ2</accession>
<dbReference type="EMBL" id="PFBE01000034">
    <property type="protein sequence ID" value="PIT91630.1"/>
    <property type="molecule type" value="Genomic_DNA"/>
</dbReference>
<sequence>VVDDNGGDIGLLVYLNGVFSAPSAGDGDIVKPVSAFYAKTTNKGGVGFNYAESGPSNTSKNLTTGWNLIGTNNAGLAKDELATIQNTEQTAGMVALHVPDVFNARKDFNHTVWGSDADKDLNANPVSGLPEKNLSVYDGYWVFMDSAKAFVKNL</sequence>